<feature type="region of interest" description="Disordered" evidence="1">
    <location>
        <begin position="1"/>
        <end position="23"/>
    </location>
</feature>
<dbReference type="AlphaFoldDB" id="A0A0A8Y6B5"/>
<dbReference type="EMBL" id="GBRH01277317">
    <property type="protein sequence ID" value="JAD20578.1"/>
    <property type="molecule type" value="Transcribed_RNA"/>
</dbReference>
<organism evidence="2">
    <name type="scientific">Arundo donax</name>
    <name type="common">Giant reed</name>
    <name type="synonym">Donax arundinaceus</name>
    <dbReference type="NCBI Taxonomy" id="35708"/>
    <lineage>
        <taxon>Eukaryota</taxon>
        <taxon>Viridiplantae</taxon>
        <taxon>Streptophyta</taxon>
        <taxon>Embryophyta</taxon>
        <taxon>Tracheophyta</taxon>
        <taxon>Spermatophyta</taxon>
        <taxon>Magnoliopsida</taxon>
        <taxon>Liliopsida</taxon>
        <taxon>Poales</taxon>
        <taxon>Poaceae</taxon>
        <taxon>PACMAD clade</taxon>
        <taxon>Arundinoideae</taxon>
        <taxon>Arundineae</taxon>
        <taxon>Arundo</taxon>
    </lineage>
</organism>
<proteinExistence type="predicted"/>
<accession>A0A0A8Y6B5</accession>
<protein>
    <submittedName>
        <fullName evidence="2">Uncharacterized protein</fullName>
    </submittedName>
</protein>
<evidence type="ECO:0000313" key="2">
    <source>
        <dbReference type="EMBL" id="JAD20578.1"/>
    </source>
</evidence>
<sequence>MATATVWRPPRRRMSPPPTWPVHSKRTCCSGSTRPCSRTVPCCLATKERITCTTSPLPLQVACRWRTPFPRRNLHASRRAIRTTVSMMLMSSTRPRTSPSMSRRSRNRGMFWPSHHWTMFPLKGRRKAAERKTLVEMTTTTVTSMQRRRMRRRMVFLKAMSSCS</sequence>
<name>A0A0A8Y6B5_ARUDO</name>
<reference evidence="2" key="1">
    <citation type="submission" date="2014-09" db="EMBL/GenBank/DDBJ databases">
        <authorList>
            <person name="Magalhaes I.L.F."/>
            <person name="Oliveira U."/>
            <person name="Santos F.R."/>
            <person name="Vidigal T.H.D.A."/>
            <person name="Brescovit A.D."/>
            <person name="Santos A.J."/>
        </authorList>
    </citation>
    <scope>NUCLEOTIDE SEQUENCE</scope>
    <source>
        <tissue evidence="2">Shoot tissue taken approximately 20 cm above the soil surface</tissue>
    </source>
</reference>
<evidence type="ECO:0000256" key="1">
    <source>
        <dbReference type="SAM" id="MobiDB-lite"/>
    </source>
</evidence>
<reference evidence="2" key="2">
    <citation type="journal article" date="2015" name="Data Brief">
        <title>Shoot transcriptome of the giant reed, Arundo donax.</title>
        <authorList>
            <person name="Barrero R.A."/>
            <person name="Guerrero F.D."/>
            <person name="Moolhuijzen P."/>
            <person name="Goolsby J.A."/>
            <person name="Tidwell J."/>
            <person name="Bellgard S.E."/>
            <person name="Bellgard M.I."/>
        </authorList>
    </citation>
    <scope>NUCLEOTIDE SEQUENCE</scope>
    <source>
        <tissue evidence="2">Shoot tissue taken approximately 20 cm above the soil surface</tissue>
    </source>
</reference>